<dbReference type="InterPro" id="IPR014555">
    <property type="entry name" value="RecF-like"/>
</dbReference>
<feature type="domain" description="ATPase AAA-type core" evidence="1">
    <location>
        <begin position="31"/>
        <end position="68"/>
    </location>
</feature>
<dbReference type="GO" id="GO:0016887">
    <property type="term" value="F:ATP hydrolysis activity"/>
    <property type="evidence" value="ECO:0007669"/>
    <property type="project" value="InterPro"/>
</dbReference>
<evidence type="ECO:0000313" key="2">
    <source>
        <dbReference type="EMBL" id="MYH63190.1"/>
    </source>
</evidence>
<dbReference type="PANTHER" id="PTHR32182:SF25">
    <property type="entry name" value="SLR1056 PROTEIN"/>
    <property type="match status" value="1"/>
</dbReference>
<name>A0A6B1G427_9CHLR</name>
<dbReference type="Pfam" id="PF13304">
    <property type="entry name" value="AAA_21"/>
    <property type="match status" value="2"/>
</dbReference>
<accession>A0A6B1G427</accession>
<evidence type="ECO:0000259" key="1">
    <source>
        <dbReference type="Pfam" id="PF13304"/>
    </source>
</evidence>
<dbReference type="PANTHER" id="PTHR32182">
    <property type="entry name" value="DNA REPLICATION AND REPAIR PROTEIN RECF"/>
    <property type="match status" value="1"/>
</dbReference>
<feature type="domain" description="ATPase AAA-type core" evidence="1">
    <location>
        <begin position="156"/>
        <end position="328"/>
    </location>
</feature>
<dbReference type="GO" id="GO:0000731">
    <property type="term" value="P:DNA synthesis involved in DNA repair"/>
    <property type="evidence" value="ECO:0007669"/>
    <property type="project" value="TreeGrafter"/>
</dbReference>
<sequence>MKEDTRFIRTLQLRNLLSFGPDSAPIEFGPLNVLIGPNGSGKSNVIEAINLLRASATDLVAPIREGGGTEEWLWKGVDPRFVAALCATICLRGHKAPIRHSISFKSVGQRFELVEEQIEYEADELKKATGNTNGAQLFRGDNLTPNQSVLSQLRDPSHYPEFTALSDQYRKLKRFRSWNRSRSSILRRPQPVELPNDFLAEDASNLGLVLNLLERTGDTKGNLDAHLARFYEQYKDFSVSVEGGTVQVFLRERDLSGWIPASRLSDGMLHFLCLATTLCHPSPPPLICFEEPETELHPDILPVVAEMLIEASERTQIIVTTHSDILVDALSHVPETVFVCEKESNSTTVRRLDQAELRIWLEKYSLGDLWRSGQLGGNRW</sequence>
<proteinExistence type="predicted"/>
<protein>
    <submittedName>
        <fullName evidence="2">AAA family ATPase</fullName>
    </submittedName>
</protein>
<dbReference type="AlphaFoldDB" id="A0A6B1G427"/>
<reference evidence="2" key="1">
    <citation type="submission" date="2019-09" db="EMBL/GenBank/DDBJ databases">
        <title>Characterisation of the sponge microbiome using genome-centric metagenomics.</title>
        <authorList>
            <person name="Engelberts J.P."/>
            <person name="Robbins S.J."/>
            <person name="De Goeij J.M."/>
            <person name="Aranda M."/>
            <person name="Bell S.C."/>
            <person name="Webster N.S."/>
        </authorList>
    </citation>
    <scope>NUCLEOTIDE SEQUENCE</scope>
    <source>
        <strain evidence="2">SB0675_bin_29</strain>
    </source>
</reference>
<dbReference type="InterPro" id="IPR003959">
    <property type="entry name" value="ATPase_AAA_core"/>
</dbReference>
<dbReference type="InterPro" id="IPR027417">
    <property type="entry name" value="P-loop_NTPase"/>
</dbReference>
<dbReference type="SUPFAM" id="SSF52540">
    <property type="entry name" value="P-loop containing nucleoside triphosphate hydrolases"/>
    <property type="match status" value="1"/>
</dbReference>
<dbReference type="Gene3D" id="3.40.50.300">
    <property type="entry name" value="P-loop containing nucleotide triphosphate hydrolases"/>
    <property type="match status" value="1"/>
</dbReference>
<comment type="caution">
    <text evidence="2">The sequence shown here is derived from an EMBL/GenBank/DDBJ whole genome shotgun (WGS) entry which is preliminary data.</text>
</comment>
<dbReference type="PIRSF" id="PIRSF029347">
    <property type="entry name" value="RecF"/>
    <property type="match status" value="1"/>
</dbReference>
<dbReference type="GO" id="GO:0006302">
    <property type="term" value="P:double-strand break repair"/>
    <property type="evidence" value="ECO:0007669"/>
    <property type="project" value="TreeGrafter"/>
</dbReference>
<dbReference type="GO" id="GO:0005524">
    <property type="term" value="F:ATP binding"/>
    <property type="evidence" value="ECO:0007669"/>
    <property type="project" value="InterPro"/>
</dbReference>
<organism evidence="2">
    <name type="scientific">Caldilineaceae bacterium SB0675_bin_29</name>
    <dbReference type="NCBI Taxonomy" id="2605266"/>
    <lineage>
        <taxon>Bacteria</taxon>
        <taxon>Bacillati</taxon>
        <taxon>Chloroflexota</taxon>
        <taxon>Caldilineae</taxon>
        <taxon>Caldilineales</taxon>
        <taxon>Caldilineaceae</taxon>
    </lineage>
</organism>
<gene>
    <name evidence="2" type="ORF">F4148_16010</name>
</gene>
<dbReference type="EMBL" id="VYDA01000565">
    <property type="protein sequence ID" value="MYH63190.1"/>
    <property type="molecule type" value="Genomic_DNA"/>
</dbReference>